<feature type="region of interest" description="Disordered" evidence="1">
    <location>
        <begin position="36"/>
        <end position="99"/>
    </location>
</feature>
<name>A0A151NWW6_ALLMI</name>
<dbReference type="EMBL" id="AKHW03001653">
    <property type="protein sequence ID" value="KYO41264.1"/>
    <property type="molecule type" value="Genomic_DNA"/>
</dbReference>
<keyword evidence="3" id="KW-1185">Reference proteome</keyword>
<accession>A0A151NWW6</accession>
<evidence type="ECO:0000313" key="2">
    <source>
        <dbReference type="EMBL" id="KYO41264.1"/>
    </source>
</evidence>
<organism evidence="2 3">
    <name type="scientific">Alligator mississippiensis</name>
    <name type="common">American alligator</name>
    <dbReference type="NCBI Taxonomy" id="8496"/>
    <lineage>
        <taxon>Eukaryota</taxon>
        <taxon>Metazoa</taxon>
        <taxon>Chordata</taxon>
        <taxon>Craniata</taxon>
        <taxon>Vertebrata</taxon>
        <taxon>Euteleostomi</taxon>
        <taxon>Archelosauria</taxon>
        <taxon>Archosauria</taxon>
        <taxon>Crocodylia</taxon>
        <taxon>Alligatoridae</taxon>
        <taxon>Alligatorinae</taxon>
        <taxon>Alligator</taxon>
    </lineage>
</organism>
<feature type="compositionally biased region" description="Basic and acidic residues" evidence="1">
    <location>
        <begin position="61"/>
        <end position="71"/>
    </location>
</feature>
<gene>
    <name evidence="2" type="ORF">Y1Q_0007010</name>
</gene>
<evidence type="ECO:0000313" key="3">
    <source>
        <dbReference type="Proteomes" id="UP000050525"/>
    </source>
</evidence>
<proteinExistence type="predicted"/>
<feature type="compositionally biased region" description="Polar residues" evidence="1">
    <location>
        <begin position="75"/>
        <end position="97"/>
    </location>
</feature>
<evidence type="ECO:0000256" key="1">
    <source>
        <dbReference type="SAM" id="MobiDB-lite"/>
    </source>
</evidence>
<reference evidence="2 3" key="1">
    <citation type="journal article" date="2012" name="Genome Biol.">
        <title>Sequencing three crocodilian genomes to illuminate the evolution of archosaurs and amniotes.</title>
        <authorList>
            <person name="St John J.A."/>
            <person name="Braun E.L."/>
            <person name="Isberg S.R."/>
            <person name="Miles L.G."/>
            <person name="Chong A.Y."/>
            <person name="Gongora J."/>
            <person name="Dalzell P."/>
            <person name="Moran C."/>
            <person name="Bed'hom B."/>
            <person name="Abzhanov A."/>
            <person name="Burgess S.C."/>
            <person name="Cooksey A.M."/>
            <person name="Castoe T.A."/>
            <person name="Crawford N.G."/>
            <person name="Densmore L.D."/>
            <person name="Drew J.C."/>
            <person name="Edwards S.V."/>
            <person name="Faircloth B.C."/>
            <person name="Fujita M.K."/>
            <person name="Greenwold M.J."/>
            <person name="Hoffmann F.G."/>
            <person name="Howard J.M."/>
            <person name="Iguchi T."/>
            <person name="Janes D.E."/>
            <person name="Khan S.Y."/>
            <person name="Kohno S."/>
            <person name="de Koning A.J."/>
            <person name="Lance S.L."/>
            <person name="McCarthy F.M."/>
            <person name="McCormack J.E."/>
            <person name="Merchant M.E."/>
            <person name="Peterson D.G."/>
            <person name="Pollock D.D."/>
            <person name="Pourmand N."/>
            <person name="Raney B.J."/>
            <person name="Roessler K.A."/>
            <person name="Sanford J.R."/>
            <person name="Sawyer R.H."/>
            <person name="Schmidt C.J."/>
            <person name="Triplett E.W."/>
            <person name="Tuberville T.D."/>
            <person name="Venegas-Anaya M."/>
            <person name="Howard J.T."/>
            <person name="Jarvis E.D."/>
            <person name="Guillette L.J.Jr."/>
            <person name="Glenn T.C."/>
            <person name="Green R.E."/>
            <person name="Ray D.A."/>
        </authorList>
    </citation>
    <scope>NUCLEOTIDE SEQUENCE [LARGE SCALE GENOMIC DNA]</scope>
    <source>
        <strain evidence="2">KSC_2009_1</strain>
    </source>
</reference>
<protein>
    <submittedName>
        <fullName evidence="2">Uncharacterized protein</fullName>
    </submittedName>
</protein>
<sequence length="119" mass="12859">MEATWELSAEASFMVSFPAPDLSLKAGGTWLLSRAEEQAPEEGPVNLEPTQTSLGGLGEMDSLRPERDLWHRSQGRPQKQKNVAVNQPKASKSTQGRSHIHALIVGRALAGVTTWPGTS</sequence>
<comment type="caution">
    <text evidence="2">The sequence shown here is derived from an EMBL/GenBank/DDBJ whole genome shotgun (WGS) entry which is preliminary data.</text>
</comment>
<dbReference type="AlphaFoldDB" id="A0A151NWW6"/>
<dbReference type="Proteomes" id="UP000050525">
    <property type="component" value="Unassembled WGS sequence"/>
</dbReference>